<dbReference type="GO" id="GO:0097020">
    <property type="term" value="F:COPII receptor activity"/>
    <property type="evidence" value="ECO:0007669"/>
    <property type="project" value="EnsemblFungi"/>
</dbReference>
<dbReference type="GO" id="GO:0031505">
    <property type="term" value="P:fungal-type cell wall organization"/>
    <property type="evidence" value="ECO:0007669"/>
    <property type="project" value="EnsemblFungi"/>
</dbReference>
<evidence type="ECO:0008006" key="9">
    <source>
        <dbReference type="Google" id="ProtNLM"/>
    </source>
</evidence>
<accession>A0A1E4TN23</accession>
<evidence type="ECO:0000256" key="5">
    <source>
        <dbReference type="ARBA" id="ARBA00023136"/>
    </source>
</evidence>
<dbReference type="PANTHER" id="PTHR13144">
    <property type="entry name" value="TEX261 PROTEIN"/>
    <property type="match status" value="1"/>
</dbReference>
<dbReference type="GO" id="GO:0000139">
    <property type="term" value="C:Golgi membrane"/>
    <property type="evidence" value="ECO:0007669"/>
    <property type="project" value="EnsemblFungi"/>
</dbReference>
<comment type="similarity">
    <text evidence="2">Belongs to the SVP26 family.</text>
</comment>
<keyword evidence="4 6" id="KW-1133">Transmembrane helix</keyword>
<dbReference type="PANTHER" id="PTHR13144:SF0">
    <property type="entry name" value="PROTEIN TEX261"/>
    <property type="match status" value="1"/>
</dbReference>
<protein>
    <recommendedName>
        <fullName evidence="9">Protein SVP26</fullName>
    </recommendedName>
</protein>
<dbReference type="GO" id="GO:0045053">
    <property type="term" value="P:protein retention in Golgi apparatus"/>
    <property type="evidence" value="ECO:0007669"/>
    <property type="project" value="EnsemblFungi"/>
</dbReference>
<dbReference type="InterPro" id="IPR007277">
    <property type="entry name" value="Svp26/Tex261"/>
</dbReference>
<keyword evidence="5 6" id="KW-0472">Membrane</keyword>
<feature type="transmembrane region" description="Helical" evidence="6">
    <location>
        <begin position="135"/>
        <end position="160"/>
    </location>
</feature>
<evidence type="ECO:0000256" key="4">
    <source>
        <dbReference type="ARBA" id="ARBA00022989"/>
    </source>
</evidence>
<dbReference type="GO" id="GO:0005789">
    <property type="term" value="C:endoplasmic reticulum membrane"/>
    <property type="evidence" value="ECO:0007669"/>
    <property type="project" value="EnsemblFungi"/>
</dbReference>
<proteinExistence type="inferred from homology"/>
<dbReference type="Proteomes" id="UP000094236">
    <property type="component" value="Unassembled WGS sequence"/>
</dbReference>
<feature type="transmembrane region" description="Helical" evidence="6">
    <location>
        <begin position="6"/>
        <end position="29"/>
    </location>
</feature>
<feature type="transmembrane region" description="Helical" evidence="6">
    <location>
        <begin position="91"/>
        <end position="111"/>
    </location>
</feature>
<dbReference type="GO" id="GO:0090110">
    <property type="term" value="P:COPII-coated vesicle cargo loading"/>
    <property type="evidence" value="ECO:0007669"/>
    <property type="project" value="EnsemblFungi"/>
</dbReference>
<feature type="transmembrane region" description="Helical" evidence="6">
    <location>
        <begin position="49"/>
        <end position="79"/>
    </location>
</feature>
<organism evidence="7 8">
    <name type="scientific">Pachysolen tannophilus NRRL Y-2460</name>
    <dbReference type="NCBI Taxonomy" id="669874"/>
    <lineage>
        <taxon>Eukaryota</taxon>
        <taxon>Fungi</taxon>
        <taxon>Dikarya</taxon>
        <taxon>Ascomycota</taxon>
        <taxon>Saccharomycotina</taxon>
        <taxon>Pichiomycetes</taxon>
        <taxon>Pachysolenaceae</taxon>
        <taxon>Pachysolen</taxon>
    </lineage>
</organism>
<gene>
    <name evidence="7" type="ORF">PACTADRAFT_4940</name>
</gene>
<dbReference type="EMBL" id="KV454018">
    <property type="protein sequence ID" value="ODV93153.1"/>
    <property type="molecule type" value="Genomic_DNA"/>
</dbReference>
<name>A0A1E4TN23_PACTA</name>
<evidence type="ECO:0000313" key="7">
    <source>
        <dbReference type="EMBL" id="ODV93153.1"/>
    </source>
</evidence>
<comment type="subcellular location">
    <subcellularLocation>
        <location evidence="1">Membrane</location>
        <topology evidence="1">Multi-pass membrane protein</topology>
    </subcellularLocation>
</comment>
<reference evidence="8" key="1">
    <citation type="submission" date="2016-05" db="EMBL/GenBank/DDBJ databases">
        <title>Comparative genomics of biotechnologically important yeasts.</title>
        <authorList>
            <consortium name="DOE Joint Genome Institute"/>
            <person name="Riley R."/>
            <person name="Haridas S."/>
            <person name="Wolfe K.H."/>
            <person name="Lopes M.R."/>
            <person name="Hittinger C.T."/>
            <person name="Goker M."/>
            <person name="Salamov A."/>
            <person name="Wisecaver J."/>
            <person name="Long T.M."/>
            <person name="Aerts A.L."/>
            <person name="Barry K."/>
            <person name="Choi C."/>
            <person name="Clum A."/>
            <person name="Coughlan A.Y."/>
            <person name="Deshpande S."/>
            <person name="Douglass A.P."/>
            <person name="Hanson S.J."/>
            <person name="Klenk H.-P."/>
            <person name="Labutti K."/>
            <person name="Lapidus A."/>
            <person name="Lindquist E."/>
            <person name="Lipzen A."/>
            <person name="Meier-Kolthoff J.P."/>
            <person name="Ohm R.A."/>
            <person name="Otillar R.P."/>
            <person name="Pangilinan J."/>
            <person name="Peng Y."/>
            <person name="Rokas A."/>
            <person name="Rosa C.A."/>
            <person name="Scheuner C."/>
            <person name="Sibirny A.A."/>
            <person name="Slot J.C."/>
            <person name="Stielow J.B."/>
            <person name="Sun H."/>
            <person name="Kurtzman C.P."/>
            <person name="Blackwell M."/>
            <person name="Grigoriev I.V."/>
            <person name="Jeffries T.W."/>
        </authorList>
    </citation>
    <scope>NUCLEOTIDE SEQUENCE [LARGE SCALE GENOMIC DNA]</scope>
    <source>
        <strain evidence="8">NRRL Y-2460</strain>
    </source>
</reference>
<dbReference type="AlphaFoldDB" id="A0A1E4TN23"/>
<evidence type="ECO:0000256" key="2">
    <source>
        <dbReference type="ARBA" id="ARBA00008096"/>
    </source>
</evidence>
<dbReference type="Pfam" id="PF04148">
    <property type="entry name" value="Erv26"/>
    <property type="match status" value="1"/>
</dbReference>
<evidence type="ECO:0000256" key="6">
    <source>
        <dbReference type="SAM" id="Phobius"/>
    </source>
</evidence>
<keyword evidence="8" id="KW-1185">Reference proteome</keyword>
<dbReference type="GO" id="GO:0030134">
    <property type="term" value="C:COPII-coated ER to Golgi transport vesicle"/>
    <property type="evidence" value="ECO:0007669"/>
    <property type="project" value="EnsemblFungi"/>
</dbReference>
<sequence length="225" mass="26023">MFFQLLSYFGIVAGFVSVTLAIASGLYYLSELVEEHTEFTKRILKRSILAIIIIYILLWLFDSFPFKLTIFSLFTYYIYYQNLKHFPYIKLSGSTFIGSCILVILNHYLWFKHFANPYLPSIEERLKADYKPPHVATFAEIASFFGICVWFVPFALFISLSASENYLPSNLADVNRINGIDDNNEKRKNKGVGLVKLVIGFCLQKYYEIGRTLGYELDPNHGRII</sequence>
<dbReference type="STRING" id="669874.A0A1E4TN23"/>
<evidence type="ECO:0000313" key="8">
    <source>
        <dbReference type="Proteomes" id="UP000094236"/>
    </source>
</evidence>
<evidence type="ECO:0000256" key="1">
    <source>
        <dbReference type="ARBA" id="ARBA00004141"/>
    </source>
</evidence>
<dbReference type="OrthoDB" id="28257at2759"/>
<keyword evidence="3 6" id="KW-0812">Transmembrane</keyword>
<evidence type="ECO:0000256" key="3">
    <source>
        <dbReference type="ARBA" id="ARBA00022692"/>
    </source>
</evidence>